<reference evidence="7" key="4">
    <citation type="submission" date="2025-09" db="UniProtKB">
        <authorList>
            <consortium name="Ensembl"/>
        </authorList>
    </citation>
    <scope>IDENTIFICATION</scope>
</reference>
<dbReference type="GO" id="GO:0016020">
    <property type="term" value="C:membrane"/>
    <property type="evidence" value="ECO:0007669"/>
    <property type="project" value="UniProtKB-SubCell"/>
</dbReference>
<dbReference type="InterPro" id="IPR007110">
    <property type="entry name" value="Ig-like_dom"/>
</dbReference>
<dbReference type="SUPFAM" id="SSF48726">
    <property type="entry name" value="Immunoglobulin"/>
    <property type="match status" value="1"/>
</dbReference>
<dbReference type="PANTHER" id="PTHR12080:SF134">
    <property type="entry name" value="CD48 ANTIGEN"/>
    <property type="match status" value="1"/>
</dbReference>
<dbReference type="PANTHER" id="PTHR12080">
    <property type="entry name" value="SIGNALING LYMPHOCYTIC ACTIVATION MOLECULE"/>
    <property type="match status" value="1"/>
</dbReference>
<feature type="domain" description="Ig-like" evidence="6">
    <location>
        <begin position="109"/>
        <end position="180"/>
    </location>
</feature>
<reference evidence="8" key="2">
    <citation type="journal article" date="2014" name="Nat. Commun.">
        <title>The cavefish genome reveals candidate genes for eye loss.</title>
        <authorList>
            <person name="McGaugh S.E."/>
            <person name="Gross J.B."/>
            <person name="Aken B."/>
            <person name="Blin M."/>
            <person name="Borowsky R."/>
            <person name="Chalopin D."/>
            <person name="Hinaux H."/>
            <person name="Jeffery W.R."/>
            <person name="Keene A."/>
            <person name="Ma L."/>
            <person name="Minx P."/>
            <person name="Murphy D."/>
            <person name="O'Quin K.E."/>
            <person name="Retaux S."/>
            <person name="Rohner N."/>
            <person name="Searle S.M."/>
            <person name="Stahl B.A."/>
            <person name="Tabin C."/>
            <person name="Volff J.N."/>
            <person name="Yoshizawa M."/>
            <person name="Warren W.C."/>
        </authorList>
    </citation>
    <scope>NUCLEOTIDE SEQUENCE [LARGE SCALE GENOMIC DNA]</scope>
    <source>
        <strain evidence="8">female</strain>
    </source>
</reference>
<reference evidence="8" key="1">
    <citation type="submission" date="2013-03" db="EMBL/GenBank/DDBJ databases">
        <authorList>
            <person name="Jeffery W."/>
            <person name="Warren W."/>
            <person name="Wilson R.K."/>
        </authorList>
    </citation>
    <scope>NUCLEOTIDE SEQUENCE</scope>
    <source>
        <strain evidence="8">female</strain>
    </source>
</reference>
<proteinExistence type="predicted"/>
<protein>
    <recommendedName>
        <fullName evidence="6">Ig-like domain-containing protein</fullName>
    </recommendedName>
</protein>
<dbReference type="InParanoid" id="A0A3B1JL49"/>
<dbReference type="Ensembl" id="ENSAMXT00000053856.1">
    <property type="protein sequence ID" value="ENSAMXP00000043063.1"/>
    <property type="gene ID" value="ENSAMXG00000043401.1"/>
</dbReference>
<evidence type="ECO:0000256" key="2">
    <source>
        <dbReference type="ARBA" id="ARBA00022729"/>
    </source>
</evidence>
<dbReference type="Gene3D" id="2.60.40.10">
    <property type="entry name" value="Immunoglobulins"/>
    <property type="match status" value="2"/>
</dbReference>
<accession>A0A3B1JL49</accession>
<keyword evidence="8" id="KW-1185">Reference proteome</keyword>
<comment type="subcellular location">
    <subcellularLocation>
        <location evidence="1">Membrane</location>
    </subcellularLocation>
</comment>
<dbReference type="InterPro" id="IPR013783">
    <property type="entry name" value="Ig-like_fold"/>
</dbReference>
<reference evidence="7" key="3">
    <citation type="submission" date="2025-08" db="UniProtKB">
        <authorList>
            <consortium name="Ensembl"/>
        </authorList>
    </citation>
    <scope>IDENTIFICATION</scope>
</reference>
<dbReference type="GeneTree" id="ENSGT01140000282724"/>
<dbReference type="Proteomes" id="UP000018467">
    <property type="component" value="Unassembled WGS sequence"/>
</dbReference>
<dbReference type="AlphaFoldDB" id="A0A3B1JL49"/>
<dbReference type="STRING" id="7994.ENSAMXP00000043063"/>
<evidence type="ECO:0000256" key="1">
    <source>
        <dbReference type="ARBA" id="ARBA00004370"/>
    </source>
</evidence>
<evidence type="ECO:0000256" key="4">
    <source>
        <dbReference type="ARBA" id="ARBA00023180"/>
    </source>
</evidence>
<dbReference type="InterPro" id="IPR036179">
    <property type="entry name" value="Ig-like_dom_sf"/>
</dbReference>
<name>A0A3B1JL49_ASTMX</name>
<evidence type="ECO:0000256" key="3">
    <source>
        <dbReference type="ARBA" id="ARBA00023136"/>
    </source>
</evidence>
<keyword evidence="2 5" id="KW-0732">Signal</keyword>
<evidence type="ECO:0000313" key="8">
    <source>
        <dbReference type="Proteomes" id="UP000018467"/>
    </source>
</evidence>
<dbReference type="Bgee" id="ENSAMXG00000043401">
    <property type="expression patterns" value="Expressed in head kidney and 4 other cell types or tissues"/>
</dbReference>
<keyword evidence="4" id="KW-0325">Glycoprotein</keyword>
<sequence>IILNQLIFFIIHIRYVETGTSCTFNPTVTAAYESVLWKFNNDKVVEFEDGSVKWVQFEKQGDFDENTGDLTLNGLKKTQSGLYESEILVSGTLQTKKYEIQVIDAVPQPQVTCIRNSEGEVTSLECSVYPEVEVVTFIWSGPGFFKSPGKTLQITAVTDRTTTYTCTAKNPVSEKHSEIFLKDFTLPCHILLDIYPILTYCLHQHFNICIGQVTCEDVYFTYIYF</sequence>
<dbReference type="PROSITE" id="PS50835">
    <property type="entry name" value="IG_LIKE"/>
    <property type="match status" value="1"/>
</dbReference>
<evidence type="ECO:0000256" key="5">
    <source>
        <dbReference type="SAM" id="SignalP"/>
    </source>
</evidence>
<evidence type="ECO:0000313" key="7">
    <source>
        <dbReference type="Ensembl" id="ENSAMXP00000043063.1"/>
    </source>
</evidence>
<dbReference type="InterPro" id="IPR015631">
    <property type="entry name" value="CD2/SLAM_rcpt"/>
</dbReference>
<organism evidence="7 8">
    <name type="scientific">Astyanax mexicanus</name>
    <name type="common">Blind cave fish</name>
    <name type="synonym">Astyanax fasciatus mexicanus</name>
    <dbReference type="NCBI Taxonomy" id="7994"/>
    <lineage>
        <taxon>Eukaryota</taxon>
        <taxon>Metazoa</taxon>
        <taxon>Chordata</taxon>
        <taxon>Craniata</taxon>
        <taxon>Vertebrata</taxon>
        <taxon>Euteleostomi</taxon>
        <taxon>Actinopterygii</taxon>
        <taxon>Neopterygii</taxon>
        <taxon>Teleostei</taxon>
        <taxon>Ostariophysi</taxon>
        <taxon>Characiformes</taxon>
        <taxon>Characoidei</taxon>
        <taxon>Acestrorhamphidae</taxon>
        <taxon>Acestrorhamphinae</taxon>
        <taxon>Astyanax</taxon>
    </lineage>
</organism>
<feature type="signal peptide" evidence="5">
    <location>
        <begin position="1"/>
        <end position="18"/>
    </location>
</feature>
<keyword evidence="3" id="KW-0472">Membrane</keyword>
<evidence type="ECO:0000259" key="6">
    <source>
        <dbReference type="PROSITE" id="PS50835"/>
    </source>
</evidence>
<feature type="chain" id="PRO_5017271684" description="Ig-like domain-containing protein" evidence="5">
    <location>
        <begin position="19"/>
        <end position="225"/>
    </location>
</feature>